<dbReference type="RefSeq" id="WP_331717754.1">
    <property type="nucleotide sequence ID" value="NZ_CP108190.1"/>
</dbReference>
<geneLocation type="plasmid" evidence="1 2">
    <name>unnamed2</name>
</geneLocation>
<evidence type="ECO:0000313" key="2">
    <source>
        <dbReference type="Proteomes" id="UP001622594"/>
    </source>
</evidence>
<keyword evidence="1" id="KW-0614">Plasmid</keyword>
<sequence length="116" mass="12079">MSSSPKSGESGESGEFHPLPVLLGPVWRDANVRSGPSLDSPVIRLLLPDAAVGHEAEGWSPGDEVVEDQHRDGVITSAIWFRLAIGGWSSAVNFEPETVAVVLADAAPSPVGSQAP</sequence>
<evidence type="ECO:0000313" key="1">
    <source>
        <dbReference type="EMBL" id="WTR76001.1"/>
    </source>
</evidence>
<reference evidence="1 2" key="1">
    <citation type="submission" date="2022-10" db="EMBL/GenBank/DDBJ databases">
        <title>The complete genomes of actinobacterial strains from the NBC collection.</title>
        <authorList>
            <person name="Joergensen T.S."/>
            <person name="Alvarez Arevalo M."/>
            <person name="Sterndorff E.B."/>
            <person name="Faurdal D."/>
            <person name="Vuksanovic O."/>
            <person name="Mourched A.-S."/>
            <person name="Charusanti P."/>
            <person name="Shaw S."/>
            <person name="Blin K."/>
            <person name="Weber T."/>
        </authorList>
    </citation>
    <scope>NUCLEOTIDE SEQUENCE [LARGE SCALE GENOMIC DNA]</scope>
    <source>
        <strain evidence="1 2">NBC_00123</strain>
        <plasmid evidence="1 2">unnamed2</plasmid>
    </source>
</reference>
<name>A0ABZ1LRF4_9ACTN</name>
<gene>
    <name evidence="1" type="ORF">OG814_42820</name>
</gene>
<dbReference type="EMBL" id="CP108190">
    <property type="protein sequence ID" value="WTR76001.1"/>
    <property type="molecule type" value="Genomic_DNA"/>
</dbReference>
<proteinExistence type="predicted"/>
<keyword evidence="2" id="KW-1185">Reference proteome</keyword>
<organism evidence="1 2">
    <name type="scientific">Streptomyces zaomyceticus</name>
    <dbReference type="NCBI Taxonomy" id="68286"/>
    <lineage>
        <taxon>Bacteria</taxon>
        <taxon>Bacillati</taxon>
        <taxon>Actinomycetota</taxon>
        <taxon>Actinomycetes</taxon>
        <taxon>Kitasatosporales</taxon>
        <taxon>Streptomycetaceae</taxon>
        <taxon>Streptomyces</taxon>
    </lineage>
</organism>
<accession>A0ABZ1LRF4</accession>
<dbReference type="Proteomes" id="UP001622594">
    <property type="component" value="Plasmid unnamed2"/>
</dbReference>
<protein>
    <submittedName>
        <fullName evidence="1">Uncharacterized protein</fullName>
    </submittedName>
</protein>